<dbReference type="PANTHER" id="PTHR36492">
    <property type="match status" value="1"/>
</dbReference>
<organism evidence="2 3">
    <name type="scientific">Corynebacterium nuruki</name>
    <dbReference type="NCBI Taxonomy" id="1032851"/>
    <lineage>
        <taxon>Bacteria</taxon>
        <taxon>Bacillati</taxon>
        <taxon>Actinomycetota</taxon>
        <taxon>Actinomycetes</taxon>
        <taxon>Mycobacteriales</taxon>
        <taxon>Corynebacteriaceae</taxon>
        <taxon>Corynebacterium</taxon>
    </lineage>
</organism>
<dbReference type="CDD" id="cd00838">
    <property type="entry name" value="MPP_superfamily"/>
    <property type="match status" value="1"/>
</dbReference>
<evidence type="ECO:0000313" key="2">
    <source>
        <dbReference type="EMBL" id="HCT15531.1"/>
    </source>
</evidence>
<dbReference type="Gene3D" id="3.60.21.10">
    <property type="match status" value="1"/>
</dbReference>
<dbReference type="InterPro" id="IPR052963">
    <property type="entry name" value="Pantetheine_PDE"/>
</dbReference>
<comment type="caution">
    <text evidence="2">The sequence shown here is derived from an EMBL/GenBank/DDBJ whole genome shotgun (WGS) entry which is preliminary data.</text>
</comment>
<evidence type="ECO:0000313" key="3">
    <source>
        <dbReference type="Proteomes" id="UP000261739"/>
    </source>
</evidence>
<sequence length="281" mass="31688">MTARRTLWAVSDLHVAARGNRELVDALVRPRDPGDWLIVAGDVAERTATVLGVLSDLRDRFAQVIWVPGNHELFSRSTDTRHGRERYADLVRGCRDLGVLTPEDPWPVFAGRTIVPMFTLYDYSWRSPGTTTEEALSAAEGNGVMFTDQVAIAPYVDVPVWCRERLSATVRRLSRVTGPTVLVNHWPLVREVTDRLALPEIALWSGTRHTEDWPTRFHAETVVYGHLHIPLVREIDGVVHAEVSLGYPREHDRSLATRRADGLWPFPVLTEPAEFSAEVME</sequence>
<dbReference type="Proteomes" id="UP000261739">
    <property type="component" value="Unassembled WGS sequence"/>
</dbReference>
<dbReference type="PANTHER" id="PTHR36492:SF2">
    <property type="entry name" value="[ACYL-CARRIER-PROTEIN] PHOSPHODIESTERASE PPTH"/>
    <property type="match status" value="1"/>
</dbReference>
<feature type="domain" description="Calcineurin-like phosphoesterase" evidence="1">
    <location>
        <begin position="7"/>
        <end position="230"/>
    </location>
</feature>
<dbReference type="Pfam" id="PF00149">
    <property type="entry name" value="Metallophos"/>
    <property type="match status" value="1"/>
</dbReference>
<evidence type="ECO:0000259" key="1">
    <source>
        <dbReference type="Pfam" id="PF00149"/>
    </source>
</evidence>
<dbReference type="SUPFAM" id="SSF56300">
    <property type="entry name" value="Metallo-dependent phosphatases"/>
    <property type="match status" value="1"/>
</dbReference>
<dbReference type="RefSeq" id="WP_273053046.1">
    <property type="nucleotide sequence ID" value="NZ_DAITTW010000017.1"/>
</dbReference>
<proteinExistence type="predicted"/>
<dbReference type="STRING" id="863239.GCA_000213935_02497"/>
<protein>
    <submittedName>
        <fullName evidence="2">Serine/threonine protein phosphatase</fullName>
    </submittedName>
</protein>
<gene>
    <name evidence="2" type="ORF">DIW82_12330</name>
</gene>
<name>A0A3D4T2S8_9CORY</name>
<accession>A0A3D4T2S8</accession>
<reference evidence="2 3" key="1">
    <citation type="journal article" date="2018" name="Nat. Biotechnol.">
        <title>A standardized bacterial taxonomy based on genome phylogeny substantially revises the tree of life.</title>
        <authorList>
            <person name="Parks D.H."/>
            <person name="Chuvochina M."/>
            <person name="Waite D.W."/>
            <person name="Rinke C."/>
            <person name="Skarshewski A."/>
            <person name="Chaumeil P.A."/>
            <person name="Hugenholtz P."/>
        </authorList>
    </citation>
    <scope>NUCLEOTIDE SEQUENCE [LARGE SCALE GENOMIC DNA]</scope>
    <source>
        <strain evidence="2">UBA11247</strain>
    </source>
</reference>
<dbReference type="GO" id="GO:0016787">
    <property type="term" value="F:hydrolase activity"/>
    <property type="evidence" value="ECO:0007669"/>
    <property type="project" value="InterPro"/>
</dbReference>
<dbReference type="InterPro" id="IPR004843">
    <property type="entry name" value="Calcineurin-like_PHP"/>
</dbReference>
<dbReference type="InterPro" id="IPR029052">
    <property type="entry name" value="Metallo-depent_PP-like"/>
</dbReference>
<dbReference type="EMBL" id="DQID01000312">
    <property type="protein sequence ID" value="HCT15531.1"/>
    <property type="molecule type" value="Genomic_DNA"/>
</dbReference>
<dbReference type="AlphaFoldDB" id="A0A3D4T2S8"/>